<reference evidence="1 2" key="1">
    <citation type="journal article" date="2006" name="Science">
        <title>The genome of black cottonwood, Populus trichocarpa (Torr. &amp; Gray).</title>
        <authorList>
            <person name="Tuskan G.A."/>
            <person name="Difazio S."/>
            <person name="Jansson S."/>
            <person name="Bohlmann J."/>
            <person name="Grigoriev I."/>
            <person name="Hellsten U."/>
            <person name="Putnam N."/>
            <person name="Ralph S."/>
            <person name="Rombauts S."/>
            <person name="Salamov A."/>
            <person name="Schein J."/>
            <person name="Sterck L."/>
            <person name="Aerts A."/>
            <person name="Bhalerao R.R."/>
            <person name="Bhalerao R.P."/>
            <person name="Blaudez D."/>
            <person name="Boerjan W."/>
            <person name="Brun A."/>
            <person name="Brunner A."/>
            <person name="Busov V."/>
            <person name="Campbell M."/>
            <person name="Carlson J."/>
            <person name="Chalot M."/>
            <person name="Chapman J."/>
            <person name="Chen G.L."/>
            <person name="Cooper D."/>
            <person name="Coutinho P.M."/>
            <person name="Couturier J."/>
            <person name="Covert S."/>
            <person name="Cronk Q."/>
            <person name="Cunningham R."/>
            <person name="Davis J."/>
            <person name="Degroeve S."/>
            <person name="Dejardin A."/>
            <person name="Depamphilis C."/>
            <person name="Detter J."/>
            <person name="Dirks B."/>
            <person name="Dubchak I."/>
            <person name="Duplessis S."/>
            <person name="Ehlting J."/>
            <person name="Ellis B."/>
            <person name="Gendler K."/>
            <person name="Goodstein D."/>
            <person name="Gribskov M."/>
            <person name="Grimwood J."/>
            <person name="Groover A."/>
            <person name="Gunter L."/>
            <person name="Hamberger B."/>
            <person name="Heinze B."/>
            <person name="Helariutta Y."/>
            <person name="Henrissat B."/>
            <person name="Holligan D."/>
            <person name="Holt R."/>
            <person name="Huang W."/>
            <person name="Islam-Faridi N."/>
            <person name="Jones S."/>
            <person name="Jones-Rhoades M."/>
            <person name="Jorgensen R."/>
            <person name="Joshi C."/>
            <person name="Kangasjarvi J."/>
            <person name="Karlsson J."/>
            <person name="Kelleher C."/>
            <person name="Kirkpatrick R."/>
            <person name="Kirst M."/>
            <person name="Kohler A."/>
            <person name="Kalluri U."/>
            <person name="Larimer F."/>
            <person name="Leebens-Mack J."/>
            <person name="Leple J.C."/>
            <person name="Locascio P."/>
            <person name="Lou Y."/>
            <person name="Lucas S."/>
            <person name="Martin F."/>
            <person name="Montanini B."/>
            <person name="Napoli C."/>
            <person name="Nelson D.R."/>
            <person name="Nelson C."/>
            <person name="Nieminen K."/>
            <person name="Nilsson O."/>
            <person name="Pereda V."/>
            <person name="Peter G."/>
            <person name="Philippe R."/>
            <person name="Pilate G."/>
            <person name="Poliakov A."/>
            <person name="Razumovskaya J."/>
            <person name="Richardson P."/>
            <person name="Rinaldi C."/>
            <person name="Ritland K."/>
            <person name="Rouze P."/>
            <person name="Ryaboy D."/>
            <person name="Schmutz J."/>
            <person name="Schrader J."/>
            <person name="Segerman B."/>
            <person name="Shin H."/>
            <person name="Siddiqui A."/>
            <person name="Sterky F."/>
            <person name="Terry A."/>
            <person name="Tsai C.J."/>
            <person name="Uberbacher E."/>
            <person name="Unneberg P."/>
            <person name="Vahala J."/>
            <person name="Wall K."/>
            <person name="Wessler S."/>
            <person name="Yang G."/>
            <person name="Yin T."/>
            <person name="Douglas C."/>
            <person name="Marra M."/>
            <person name="Sandberg G."/>
            <person name="Van de Peer Y."/>
            <person name="Rokhsar D."/>
        </authorList>
    </citation>
    <scope>NUCLEOTIDE SEQUENCE [LARGE SCALE GENOMIC DNA]</scope>
    <source>
        <strain evidence="2">cv. Nisqually</strain>
    </source>
</reference>
<evidence type="ECO:0000313" key="2">
    <source>
        <dbReference type="Proteomes" id="UP000006729"/>
    </source>
</evidence>
<accession>A0ACC0TLV6</accession>
<dbReference type="EMBL" id="CM009290">
    <property type="protein sequence ID" value="KAI9402523.1"/>
    <property type="molecule type" value="Genomic_DNA"/>
</dbReference>
<sequence length="721" mass="79473">MGKPPVPFLPFVFSTFFTLIIPSASGLSFNFTSFIVGNQSISYEQDAYPADRAIQLTKNLRNANMHFSFGRATYYKPMQLWDEASGNLTDFTTHFSFSIDSQGRTEYGDGLAFFLAPEGSKLPPNLSQGESLGLTRDDQERNTTDNHFVAVEFDIFENIGLDPPGEHVGIDINSMQSVNNITWLCDISGGRITEAWISYNSSTHNLSVVFTGYRNNSVERQFLSQIVSLRDYLPERVSFGFSASTGSASALHTLYSWDFNSSLEIVDNVSKPIDPATNPLNPATNPIDPAAASPPNGGSRRNRKKNRTGLAVGLGVGGGAIVVGAALVGFVIKFMCGHEEDEEGGHVLEEYMDDEFERGTGPKKFPYQELARATNNFKDEEKLGEGGFGGVYKGFLKEIDSFVAVKRVSRGSKQGIKEYAAEVKIISRLRHRNLVQLIGWCHERRELLLVYEFMPHGSLDSHLFEETSLLTWEVRYKIVQGLASGLLYLHEEWEQCVVHRDIKSSNIMLDSEFNAKLGDFGLARLVDHGKGSQTTVLAGTMGYMAPECTMTGKASRESDVYSFGIVALEIACGRKPINPKASNEDQVSMVQWVWELYGEGKLLEAVDPRLCGDFNKTQMERLMIVGLSCAHPDEHLRPSIRQSLHILNFDAPLPILPSKMPMPSYFAPPISASSLSIMSYGLADSEGGMNKSSSHSYNTNSSQFTTSSSASSASAMLPHEG</sequence>
<dbReference type="Proteomes" id="UP000006729">
    <property type="component" value="Chromosome 1"/>
</dbReference>
<comment type="caution">
    <text evidence="1">The sequence shown here is derived from an EMBL/GenBank/DDBJ whole genome shotgun (WGS) entry which is preliminary data.</text>
</comment>
<proteinExistence type="predicted"/>
<evidence type="ECO:0000313" key="1">
    <source>
        <dbReference type="EMBL" id="KAI9402523.1"/>
    </source>
</evidence>
<keyword evidence="2" id="KW-1185">Reference proteome</keyword>
<protein>
    <submittedName>
        <fullName evidence="1">Uncharacterized protein</fullName>
    </submittedName>
</protein>
<gene>
    <name evidence="1" type="ORF">POPTR_001G283212v4</name>
</gene>
<name>A0ACC0TLV6_POPTR</name>
<organism evidence="1 2">
    <name type="scientific">Populus trichocarpa</name>
    <name type="common">Western balsam poplar</name>
    <name type="synonym">Populus balsamifera subsp. trichocarpa</name>
    <dbReference type="NCBI Taxonomy" id="3694"/>
    <lineage>
        <taxon>Eukaryota</taxon>
        <taxon>Viridiplantae</taxon>
        <taxon>Streptophyta</taxon>
        <taxon>Embryophyta</taxon>
        <taxon>Tracheophyta</taxon>
        <taxon>Spermatophyta</taxon>
        <taxon>Magnoliopsida</taxon>
        <taxon>eudicotyledons</taxon>
        <taxon>Gunneridae</taxon>
        <taxon>Pentapetalae</taxon>
        <taxon>rosids</taxon>
        <taxon>fabids</taxon>
        <taxon>Malpighiales</taxon>
        <taxon>Salicaceae</taxon>
        <taxon>Saliceae</taxon>
        <taxon>Populus</taxon>
    </lineage>
</organism>